<dbReference type="PANTHER" id="PTHR36454">
    <property type="entry name" value="LMO2823 PROTEIN"/>
    <property type="match status" value="1"/>
</dbReference>
<evidence type="ECO:0008006" key="2">
    <source>
        <dbReference type="Google" id="ProtNLM"/>
    </source>
</evidence>
<name>A0A6J4M6M8_9ACTN</name>
<sequence>MRRLVDTVSAHLVTPEWAARVVSPLHDVLTEPERRRILVDNPDSYLHVTSDPLALQAPSDAVGSAQTRALHRLLGIGAYQPVPEPALFVYRISDDRGQHTGVIASVAAAGFSDGRVLGHERVQPRRVAGLVRHYEQVPMRSELVALFHPVDRLVDELTARVVEDPPILTFTDTGGAAQSVWRVGHEEEVALVGQLGGQRLYIADGHHRVAAATECWERQGRPDSGAVLCAVYPQDQVVLHAFHRRVRGPVAVPALLEGLSTRFDVVPATGPAVGRGEIGLYAGRWLVIRPREPRRLTGVAGLDVTMLHDEVLRPFLGVDLEDPRLEFVPDLRDLDATARECDRDAGVLFTLHPPGIEDLVSVAERHEVMSAKTTFVQPKPHTGIFLS</sequence>
<organism evidence="1">
    <name type="scientific">uncultured Nocardioidaceae bacterium</name>
    <dbReference type="NCBI Taxonomy" id="253824"/>
    <lineage>
        <taxon>Bacteria</taxon>
        <taxon>Bacillati</taxon>
        <taxon>Actinomycetota</taxon>
        <taxon>Actinomycetes</taxon>
        <taxon>Propionibacteriales</taxon>
        <taxon>Nocardioidaceae</taxon>
        <taxon>environmental samples</taxon>
    </lineage>
</organism>
<dbReference type="Pfam" id="PF06245">
    <property type="entry name" value="DUF1015"/>
    <property type="match status" value="1"/>
</dbReference>
<gene>
    <name evidence="1" type="ORF">AVDCRST_MAG34-1788</name>
</gene>
<proteinExistence type="predicted"/>
<accession>A0A6J4M6M8</accession>
<dbReference type="InterPro" id="IPR008323">
    <property type="entry name" value="UCP033563"/>
</dbReference>
<evidence type="ECO:0000313" key="1">
    <source>
        <dbReference type="EMBL" id="CAA9351411.1"/>
    </source>
</evidence>
<protein>
    <recommendedName>
        <fullName evidence="2">HTH domain of SpoOJ/ParA/ParB/repB family, involved in chromosome partitioning</fullName>
    </recommendedName>
</protein>
<dbReference type="PANTHER" id="PTHR36454:SF1">
    <property type="entry name" value="DUF1015 DOMAIN-CONTAINING PROTEIN"/>
    <property type="match status" value="1"/>
</dbReference>
<reference evidence="1" key="1">
    <citation type="submission" date="2020-02" db="EMBL/GenBank/DDBJ databases">
        <authorList>
            <person name="Meier V. D."/>
        </authorList>
    </citation>
    <scope>NUCLEOTIDE SEQUENCE</scope>
    <source>
        <strain evidence="1">AVDCRST_MAG34</strain>
    </source>
</reference>
<dbReference type="EMBL" id="CADCUI010000038">
    <property type="protein sequence ID" value="CAA9351411.1"/>
    <property type="molecule type" value="Genomic_DNA"/>
</dbReference>
<dbReference type="AlphaFoldDB" id="A0A6J4M6M8"/>